<organism evidence="3 4">
    <name type="scientific">Raphanus sativus</name>
    <name type="common">Radish</name>
    <name type="synonym">Raphanus raphanistrum var. sativus</name>
    <dbReference type="NCBI Taxonomy" id="3726"/>
    <lineage>
        <taxon>Eukaryota</taxon>
        <taxon>Viridiplantae</taxon>
        <taxon>Streptophyta</taxon>
        <taxon>Embryophyta</taxon>
        <taxon>Tracheophyta</taxon>
        <taxon>Spermatophyta</taxon>
        <taxon>Magnoliopsida</taxon>
        <taxon>eudicotyledons</taxon>
        <taxon>Gunneridae</taxon>
        <taxon>Pentapetalae</taxon>
        <taxon>rosids</taxon>
        <taxon>malvids</taxon>
        <taxon>Brassicales</taxon>
        <taxon>Brassicaceae</taxon>
        <taxon>Brassiceae</taxon>
        <taxon>Raphanus</taxon>
    </lineage>
</organism>
<accession>A0A9W3CRZ5</accession>
<feature type="region of interest" description="Disordered" evidence="1">
    <location>
        <begin position="270"/>
        <end position="289"/>
    </location>
</feature>
<sequence>MTNDDSANLQTLLNRAPKDVLNTPAADVSAANAPANAVSFDEFKKLLSAYEKRSEEQDKLDTEVDEVERIDLETVNDSDEDADVHSRRTRSRSARESSPFNKPMTEEEENLYWVEQEELAERQTKITRRERREAQKTAEEDPDIRDLRDYITKTVAEVKAVKSQIHHATSAAPKIDRLLEVARAALEWFSRLKRNSIGSFCQLASEFLLKYSMFNDRETYDVDLWSLTQEEGEPLREFMSRFKLIMVKVSGISDKFAIDALRKALWNSSKDVDPKSKKKSSRNDKYVHHEGEELQSAHNYVINPEQGRTSGNTWNRNQSYDKNVYCEFHQTKGHSTANCKVVGARLAAKLLAGELSGVTSIKDLILDSDRGKLVTEKSGGRKTRKKTGR</sequence>
<keyword evidence="3" id="KW-1185">Reference proteome</keyword>
<proteinExistence type="predicted"/>
<protein>
    <submittedName>
        <fullName evidence="4">Uncharacterized protein LOC130503758</fullName>
    </submittedName>
</protein>
<dbReference type="PANTHER" id="PTHR33223">
    <property type="entry name" value="CCHC-TYPE DOMAIN-CONTAINING PROTEIN"/>
    <property type="match status" value="1"/>
</dbReference>
<evidence type="ECO:0000259" key="2">
    <source>
        <dbReference type="Pfam" id="PF03732"/>
    </source>
</evidence>
<feature type="domain" description="Retrotransposon gag" evidence="2">
    <location>
        <begin position="184"/>
        <end position="266"/>
    </location>
</feature>
<dbReference type="KEGG" id="rsz:130503758"/>
<feature type="region of interest" description="Disordered" evidence="1">
    <location>
        <begin position="71"/>
        <end position="109"/>
    </location>
</feature>
<evidence type="ECO:0000256" key="1">
    <source>
        <dbReference type="SAM" id="MobiDB-lite"/>
    </source>
</evidence>
<dbReference type="AlphaFoldDB" id="A0A9W3CRZ5"/>
<evidence type="ECO:0000313" key="3">
    <source>
        <dbReference type="Proteomes" id="UP000504610"/>
    </source>
</evidence>
<dbReference type="Proteomes" id="UP000504610">
    <property type="component" value="Unplaced"/>
</dbReference>
<dbReference type="RefSeq" id="XP_056854302.1">
    <property type="nucleotide sequence ID" value="XM_056998322.1"/>
</dbReference>
<evidence type="ECO:0000313" key="4">
    <source>
        <dbReference type="RefSeq" id="XP_056854302.1"/>
    </source>
</evidence>
<feature type="compositionally biased region" description="Acidic residues" evidence="1">
    <location>
        <begin position="73"/>
        <end position="82"/>
    </location>
</feature>
<name>A0A9W3CRZ5_RAPSA</name>
<dbReference type="GeneID" id="130503758"/>
<dbReference type="Pfam" id="PF03732">
    <property type="entry name" value="Retrotrans_gag"/>
    <property type="match status" value="1"/>
</dbReference>
<gene>
    <name evidence="4" type="primary">LOC130503758</name>
</gene>
<dbReference type="InterPro" id="IPR005162">
    <property type="entry name" value="Retrotrans_gag_dom"/>
</dbReference>
<reference evidence="4" key="1">
    <citation type="submission" date="2025-08" db="UniProtKB">
        <authorList>
            <consortium name="RefSeq"/>
        </authorList>
    </citation>
    <scope>IDENTIFICATION</scope>
    <source>
        <tissue evidence="4">Leaf</tissue>
    </source>
</reference>
<dbReference type="PANTHER" id="PTHR33223:SF10">
    <property type="entry name" value="AMINOTRANSFERASE-LIKE PLANT MOBILE DOMAIN-CONTAINING PROTEIN"/>
    <property type="match status" value="1"/>
</dbReference>